<reference evidence="1" key="1">
    <citation type="submission" date="2021-05" db="EMBL/GenBank/DDBJ databases">
        <authorList>
            <person name="Alioto T."/>
            <person name="Alioto T."/>
            <person name="Gomez Garrido J."/>
        </authorList>
    </citation>
    <scope>NUCLEOTIDE SEQUENCE</scope>
</reference>
<organism evidence="1">
    <name type="scientific">Cacopsylla melanoneura</name>
    <dbReference type="NCBI Taxonomy" id="428564"/>
    <lineage>
        <taxon>Eukaryota</taxon>
        <taxon>Metazoa</taxon>
        <taxon>Ecdysozoa</taxon>
        <taxon>Arthropoda</taxon>
        <taxon>Hexapoda</taxon>
        <taxon>Insecta</taxon>
        <taxon>Pterygota</taxon>
        <taxon>Neoptera</taxon>
        <taxon>Paraneoptera</taxon>
        <taxon>Hemiptera</taxon>
        <taxon>Sternorrhyncha</taxon>
        <taxon>Psylloidea</taxon>
        <taxon>Psyllidae</taxon>
        <taxon>Psyllinae</taxon>
        <taxon>Cacopsylla</taxon>
    </lineage>
</organism>
<dbReference type="AlphaFoldDB" id="A0A8D8TYS7"/>
<sequence length="106" mass="12480">MLLGQLVLGTLDDRRTLYTLMFIYNIINSHIQCPGIIEKINFRVPNNRLRQRNNASYFMIPKCSPIYRDSTLISALNTYNKFACHLDLSMETNMYRNKCRTLVEIE</sequence>
<protein>
    <submittedName>
        <fullName evidence="1">Uncharacterized protein</fullName>
    </submittedName>
</protein>
<evidence type="ECO:0000313" key="1">
    <source>
        <dbReference type="EMBL" id="CAG6697611.1"/>
    </source>
</evidence>
<name>A0A8D8TYS7_9HEMI</name>
<dbReference type="EMBL" id="HBUF01334300">
    <property type="protein sequence ID" value="CAG6697611.1"/>
    <property type="molecule type" value="Transcribed_RNA"/>
</dbReference>
<proteinExistence type="predicted"/>
<dbReference type="EMBL" id="HBUF01334301">
    <property type="protein sequence ID" value="CAG6697612.1"/>
    <property type="molecule type" value="Transcribed_RNA"/>
</dbReference>
<accession>A0A8D8TYS7</accession>